<dbReference type="InterPro" id="IPR036397">
    <property type="entry name" value="RNaseH_sf"/>
</dbReference>
<name>A0A3M0GHA7_9CORY</name>
<dbReference type="PANTHER" id="PTHR46889">
    <property type="entry name" value="TRANSPOSASE INSF FOR INSERTION SEQUENCE IS3B-RELATED"/>
    <property type="match status" value="1"/>
</dbReference>
<reference evidence="2 3" key="1">
    <citation type="submission" date="2018-10" db="EMBL/GenBank/DDBJ databases">
        <title>Corynebacterium macginleyi genome sequencing and assembly of the type strain and two clinical samples.</title>
        <authorList>
            <person name="Bernier A.-M."/>
            <person name="Bernard K."/>
        </authorList>
    </citation>
    <scope>NUCLEOTIDE SEQUENCE [LARGE SCALE GENOMIC DNA]</scope>
    <source>
        <strain evidence="2 3">NML 120205</strain>
    </source>
</reference>
<dbReference type="PANTHER" id="PTHR46889:SF4">
    <property type="entry name" value="TRANSPOSASE INSO FOR INSERTION SEQUENCE ELEMENT IS911B-RELATED"/>
    <property type="match status" value="1"/>
</dbReference>
<dbReference type="Pfam" id="PF00665">
    <property type="entry name" value="rve"/>
    <property type="match status" value="1"/>
</dbReference>
<sequence length="108" mass="12150">MEFLAKVKANHLLQPVHLNVPDLRPDVVECEFKAQGPNRLWVADITYVRTRKGFVYTAFVTDVYSRRIVGWALSDSMRTSGITAASTQPSDPRVLGKQQVSFTIRITA</sequence>
<evidence type="ECO:0000313" key="3">
    <source>
        <dbReference type="Proteomes" id="UP000270649"/>
    </source>
</evidence>
<gene>
    <name evidence="2" type="ORF">D9543_10645</name>
</gene>
<proteinExistence type="predicted"/>
<feature type="domain" description="Integrase catalytic" evidence="1">
    <location>
        <begin position="35"/>
        <end position="85"/>
    </location>
</feature>
<dbReference type="InterPro" id="IPR012337">
    <property type="entry name" value="RNaseH-like_sf"/>
</dbReference>
<dbReference type="GO" id="GO:0015074">
    <property type="term" value="P:DNA integration"/>
    <property type="evidence" value="ECO:0007669"/>
    <property type="project" value="InterPro"/>
</dbReference>
<protein>
    <recommendedName>
        <fullName evidence="1">Integrase catalytic domain-containing protein</fullName>
    </recommendedName>
</protein>
<dbReference type="AlphaFoldDB" id="A0A3M0GHA7"/>
<accession>A0A3M0GHA7</accession>
<dbReference type="Gene3D" id="3.30.420.10">
    <property type="entry name" value="Ribonuclease H-like superfamily/Ribonuclease H"/>
    <property type="match status" value="1"/>
</dbReference>
<dbReference type="EMBL" id="REGC01000020">
    <property type="protein sequence ID" value="RMB56706.1"/>
    <property type="molecule type" value="Genomic_DNA"/>
</dbReference>
<organism evidence="2 3">
    <name type="scientific">Corynebacterium macginleyi</name>
    <dbReference type="NCBI Taxonomy" id="38290"/>
    <lineage>
        <taxon>Bacteria</taxon>
        <taxon>Bacillati</taxon>
        <taxon>Actinomycetota</taxon>
        <taxon>Actinomycetes</taxon>
        <taxon>Mycobacteriales</taxon>
        <taxon>Corynebacteriaceae</taxon>
        <taxon>Corynebacterium</taxon>
    </lineage>
</organism>
<evidence type="ECO:0000259" key="1">
    <source>
        <dbReference type="Pfam" id="PF00665"/>
    </source>
</evidence>
<dbReference type="Proteomes" id="UP000270649">
    <property type="component" value="Unassembled WGS sequence"/>
</dbReference>
<dbReference type="InterPro" id="IPR050900">
    <property type="entry name" value="Transposase_IS3/IS150/IS904"/>
</dbReference>
<dbReference type="GO" id="GO:0003676">
    <property type="term" value="F:nucleic acid binding"/>
    <property type="evidence" value="ECO:0007669"/>
    <property type="project" value="InterPro"/>
</dbReference>
<dbReference type="SUPFAM" id="SSF53098">
    <property type="entry name" value="Ribonuclease H-like"/>
    <property type="match status" value="1"/>
</dbReference>
<dbReference type="InterPro" id="IPR001584">
    <property type="entry name" value="Integrase_cat-core"/>
</dbReference>
<comment type="caution">
    <text evidence="2">The sequence shown here is derived from an EMBL/GenBank/DDBJ whole genome shotgun (WGS) entry which is preliminary data.</text>
</comment>
<evidence type="ECO:0000313" key="2">
    <source>
        <dbReference type="EMBL" id="RMB56706.1"/>
    </source>
</evidence>